<dbReference type="InterPro" id="IPR029058">
    <property type="entry name" value="AB_hydrolase_fold"/>
</dbReference>
<keyword evidence="5" id="KW-1185">Reference proteome</keyword>
<evidence type="ECO:0000256" key="2">
    <source>
        <dbReference type="ARBA" id="ARBA00022801"/>
    </source>
</evidence>
<evidence type="ECO:0000256" key="3">
    <source>
        <dbReference type="SAM" id="SignalP"/>
    </source>
</evidence>
<accession>A0A3N1NRS3</accession>
<dbReference type="InterPro" id="IPR052558">
    <property type="entry name" value="Siderophore_Hydrolase_D"/>
</dbReference>
<dbReference type="EMBL" id="RJUL01000010">
    <property type="protein sequence ID" value="ROQ22494.1"/>
    <property type="molecule type" value="Genomic_DNA"/>
</dbReference>
<reference evidence="4 5" key="1">
    <citation type="submission" date="2018-11" db="EMBL/GenBank/DDBJ databases">
        <title>Genomic Encyclopedia of Type Strains, Phase IV (KMG-IV): sequencing the most valuable type-strain genomes for metagenomic binning, comparative biology and taxonomic classification.</title>
        <authorList>
            <person name="Goeker M."/>
        </authorList>
    </citation>
    <scope>NUCLEOTIDE SEQUENCE [LARGE SCALE GENOMIC DNA]</scope>
    <source>
        <strain evidence="4 5">DSM 21945</strain>
    </source>
</reference>
<evidence type="ECO:0000313" key="5">
    <source>
        <dbReference type="Proteomes" id="UP000268033"/>
    </source>
</evidence>
<name>A0A3N1NRS3_9GAMM</name>
<organism evidence="4 5">
    <name type="scientific">Gallaecimonas pentaromativorans</name>
    <dbReference type="NCBI Taxonomy" id="584787"/>
    <lineage>
        <taxon>Bacteria</taxon>
        <taxon>Pseudomonadati</taxon>
        <taxon>Pseudomonadota</taxon>
        <taxon>Gammaproteobacteria</taxon>
        <taxon>Enterobacterales</taxon>
        <taxon>Gallaecimonadaceae</taxon>
        <taxon>Gallaecimonas</taxon>
    </lineage>
</organism>
<dbReference type="Gene3D" id="3.40.50.1820">
    <property type="entry name" value="alpha/beta hydrolase"/>
    <property type="match status" value="1"/>
</dbReference>
<gene>
    <name evidence="4" type="ORF">EDC28_110138</name>
</gene>
<protein>
    <recommendedName>
        <fullName evidence="6">Alpha/beta superfamily hydrolase</fullName>
    </recommendedName>
</protein>
<sequence length="303" mass="32536">MKLLFWLLCLPMAAFAAPDLSKPLDPTIADTGSAYYYFDTHAFTSADGQRHYRVVTALPNKAPPASGYPVIYLLDGNSALASLNDAMLATLQDDPPVIVTVGYQTKLRFDVRARAFDYTEPRRDGKAINEARPGGGSDAFLALLTGPIKAHVRALVKTDPARQTLWGHSFGGLFVLYALTQTEGEFSGYAAADPALWWQGGDMLTRLAAFAGKEGGKNQVLIMHGGAKAPERVLDGAQQARLKARQQMMGAVPKDAALEAARRLAGKAGITSHYREFPALSHGPLFGASLMPALRLAQGHLAD</sequence>
<evidence type="ECO:0000313" key="4">
    <source>
        <dbReference type="EMBL" id="ROQ22494.1"/>
    </source>
</evidence>
<evidence type="ECO:0008006" key="6">
    <source>
        <dbReference type="Google" id="ProtNLM"/>
    </source>
</evidence>
<feature type="chain" id="PRO_5017994749" description="Alpha/beta superfamily hydrolase" evidence="3">
    <location>
        <begin position="17"/>
        <end position="303"/>
    </location>
</feature>
<keyword evidence="3" id="KW-0732">Signal</keyword>
<dbReference type="PANTHER" id="PTHR40841:SF2">
    <property type="entry name" value="SIDEROPHORE-DEGRADING ESTERASE (EUROFUNG)"/>
    <property type="match status" value="1"/>
</dbReference>
<evidence type="ECO:0000256" key="1">
    <source>
        <dbReference type="ARBA" id="ARBA00005622"/>
    </source>
</evidence>
<dbReference type="AlphaFoldDB" id="A0A3N1NRS3"/>
<dbReference type="STRING" id="584787.GCA_001247655_02254"/>
<dbReference type="GO" id="GO:0016788">
    <property type="term" value="F:hydrolase activity, acting on ester bonds"/>
    <property type="evidence" value="ECO:0007669"/>
    <property type="project" value="TreeGrafter"/>
</dbReference>
<dbReference type="PANTHER" id="PTHR40841">
    <property type="entry name" value="SIDEROPHORE TRIACETYLFUSARININE C ESTERASE"/>
    <property type="match status" value="1"/>
</dbReference>
<feature type="signal peptide" evidence="3">
    <location>
        <begin position="1"/>
        <end position="16"/>
    </location>
</feature>
<dbReference type="Proteomes" id="UP000268033">
    <property type="component" value="Unassembled WGS sequence"/>
</dbReference>
<dbReference type="SUPFAM" id="SSF53474">
    <property type="entry name" value="alpha/beta-Hydrolases"/>
    <property type="match status" value="1"/>
</dbReference>
<proteinExistence type="inferred from homology"/>
<dbReference type="Pfam" id="PF00756">
    <property type="entry name" value="Esterase"/>
    <property type="match status" value="1"/>
</dbReference>
<comment type="caution">
    <text evidence="4">The sequence shown here is derived from an EMBL/GenBank/DDBJ whole genome shotgun (WGS) entry which is preliminary data.</text>
</comment>
<keyword evidence="2" id="KW-0378">Hydrolase</keyword>
<dbReference type="InterPro" id="IPR000801">
    <property type="entry name" value="Esterase-like"/>
</dbReference>
<comment type="similarity">
    <text evidence="1">Belongs to the esterase D family.</text>
</comment>
<dbReference type="RefSeq" id="WP_123422402.1">
    <property type="nucleotide sequence ID" value="NZ_RJUL01000010.1"/>
</dbReference>